<comment type="catalytic activity">
    <reaction evidence="5">
        <text>O-phospho-L-threonyl-[protein] + H2O = L-threonyl-[protein] + phosphate</text>
        <dbReference type="Rhea" id="RHEA:47004"/>
        <dbReference type="Rhea" id="RHEA-COMP:11060"/>
        <dbReference type="Rhea" id="RHEA-COMP:11605"/>
        <dbReference type="ChEBI" id="CHEBI:15377"/>
        <dbReference type="ChEBI" id="CHEBI:30013"/>
        <dbReference type="ChEBI" id="CHEBI:43474"/>
        <dbReference type="ChEBI" id="CHEBI:61977"/>
        <dbReference type="EC" id="3.1.3.16"/>
    </reaction>
</comment>
<dbReference type="EMBL" id="KE344921">
    <property type="protein sequence ID" value="EXB86901.1"/>
    <property type="molecule type" value="Genomic_DNA"/>
</dbReference>
<dbReference type="PRINTS" id="PR00114">
    <property type="entry name" value="STPHPHTASE"/>
</dbReference>
<dbReference type="InterPro" id="IPR029052">
    <property type="entry name" value="Metallo-depent_PP-like"/>
</dbReference>
<evidence type="ECO:0000256" key="2">
    <source>
        <dbReference type="ARBA" id="ARBA00022801"/>
    </source>
</evidence>
<feature type="domain" description="Serine/threonine specific protein phosphatases" evidence="6">
    <location>
        <begin position="118"/>
        <end position="123"/>
    </location>
</feature>
<dbReference type="InterPro" id="IPR004843">
    <property type="entry name" value="Calcineurin-like_PHP"/>
</dbReference>
<evidence type="ECO:0000256" key="1">
    <source>
        <dbReference type="ARBA" id="ARBA00022723"/>
    </source>
</evidence>
<dbReference type="InterPro" id="IPR047129">
    <property type="entry name" value="PPA2-like"/>
</dbReference>
<evidence type="ECO:0000256" key="5">
    <source>
        <dbReference type="RuleBase" id="RU004273"/>
    </source>
</evidence>
<keyword evidence="3" id="KW-0464">Manganese</keyword>
<dbReference type="PIRSF" id="PIRSF033096">
    <property type="entry name" value="PPPtase_5"/>
    <property type="match status" value="1"/>
</dbReference>
<dbReference type="CDD" id="cd07415">
    <property type="entry name" value="MPP_PP2A_PP4_PP6"/>
    <property type="match status" value="1"/>
</dbReference>
<dbReference type="SUPFAM" id="SSF56300">
    <property type="entry name" value="Metallo-dependent phosphatases"/>
    <property type="match status" value="1"/>
</dbReference>
<evidence type="ECO:0000256" key="4">
    <source>
        <dbReference type="PIRSR" id="PIRSR033096-1"/>
    </source>
</evidence>
<dbReference type="STRING" id="981085.W9RER4"/>
<dbReference type="Pfam" id="PF00149">
    <property type="entry name" value="Metallophos"/>
    <property type="match status" value="1"/>
</dbReference>
<dbReference type="GO" id="GO:0046872">
    <property type="term" value="F:metal ion binding"/>
    <property type="evidence" value="ECO:0007669"/>
    <property type="project" value="UniProtKB-KW"/>
</dbReference>
<evidence type="ECO:0000256" key="3">
    <source>
        <dbReference type="ARBA" id="ARBA00023211"/>
    </source>
</evidence>
<dbReference type="AlphaFoldDB" id="W9RER4"/>
<dbReference type="SMART" id="SM00156">
    <property type="entry name" value="PP2Ac"/>
    <property type="match status" value="1"/>
</dbReference>
<keyword evidence="2 5" id="KW-0378">Hydrolase</keyword>
<reference evidence="8" key="1">
    <citation type="submission" date="2013-01" db="EMBL/GenBank/DDBJ databases">
        <title>Draft Genome Sequence of a Mulberry Tree, Morus notabilis C.K. Schneid.</title>
        <authorList>
            <person name="He N."/>
            <person name="Zhao S."/>
        </authorList>
    </citation>
    <scope>NUCLEOTIDE SEQUENCE</scope>
</reference>
<gene>
    <name evidence="7" type="ORF">L484_007325</name>
</gene>
<keyword evidence="1" id="KW-0479">Metal-binding</keyword>
<dbReference type="Proteomes" id="UP000030645">
    <property type="component" value="Unassembled WGS sequence"/>
</dbReference>
<dbReference type="PROSITE" id="PS00125">
    <property type="entry name" value="SER_THR_PHOSPHATASE"/>
    <property type="match status" value="1"/>
</dbReference>
<organism evidence="7 8">
    <name type="scientific">Morus notabilis</name>
    <dbReference type="NCBI Taxonomy" id="981085"/>
    <lineage>
        <taxon>Eukaryota</taxon>
        <taxon>Viridiplantae</taxon>
        <taxon>Streptophyta</taxon>
        <taxon>Embryophyta</taxon>
        <taxon>Tracheophyta</taxon>
        <taxon>Spermatophyta</taxon>
        <taxon>Magnoliopsida</taxon>
        <taxon>eudicotyledons</taxon>
        <taxon>Gunneridae</taxon>
        <taxon>Pentapetalae</taxon>
        <taxon>rosids</taxon>
        <taxon>fabids</taxon>
        <taxon>Rosales</taxon>
        <taxon>Moraceae</taxon>
        <taxon>Moreae</taxon>
        <taxon>Morus</taxon>
    </lineage>
</organism>
<keyword evidence="8" id="KW-1185">Reference proteome</keyword>
<proteinExistence type="inferred from homology"/>
<dbReference type="GO" id="GO:0004722">
    <property type="term" value="F:protein serine/threonine phosphatase activity"/>
    <property type="evidence" value="ECO:0007669"/>
    <property type="project" value="UniProtKB-EC"/>
</dbReference>
<sequence>MGMNSITSESNNDLDEQISQLMQCKPLSEQQVRTLCEKAKEILMEESNVQPVKSPVTICGDIHGQFHDLAELFRIGGKCPDTNYLFMGDYVDRGYYSVETVTLLVALKVRYPQRITILRGNHESRQITQVYGFYDECLRKYGNANVWKIFTDLFDYFPLTALLIHHDGEKIKTKSRSLMKADPNGKLCRVESEIFCLHGGLSPSIETLDSIRNFDRVQEVPHEGPMCDLLWSDPDDRCGWGISPRGAGYTFGQDISEQFNHTNNLKLIARAHQLVMDGFNWAHEQKVVTIFSAPNYCYRCGNMASILEVDDCKNHTFIQLLGEESPTSRVELRITSYKVVETLAVILVTYSTHVLVVVQDDSGLESTVLPSDGFVG</sequence>
<comment type="similarity">
    <text evidence="5">Belongs to the PPP phosphatase family.</text>
</comment>
<feature type="active site" description="Proton donor/acceptor" evidence="4">
    <location>
        <position position="122"/>
    </location>
</feature>
<accession>W9RER4</accession>
<evidence type="ECO:0000313" key="7">
    <source>
        <dbReference type="EMBL" id="EXB86901.1"/>
    </source>
</evidence>
<protein>
    <recommendedName>
        <fullName evidence="5">Serine/threonine-protein phosphatase</fullName>
        <ecNumber evidence="5">3.1.3.16</ecNumber>
    </recommendedName>
</protein>
<evidence type="ECO:0000313" key="8">
    <source>
        <dbReference type="Proteomes" id="UP000030645"/>
    </source>
</evidence>
<evidence type="ECO:0000259" key="6">
    <source>
        <dbReference type="PROSITE" id="PS00125"/>
    </source>
</evidence>
<dbReference type="eggNOG" id="KOG0371">
    <property type="taxonomic scope" value="Eukaryota"/>
</dbReference>
<dbReference type="EC" id="3.1.3.16" evidence="5"/>
<dbReference type="PANTHER" id="PTHR45619">
    <property type="entry name" value="SERINE/THREONINE-PROTEIN PHOSPHATASE PP2A-RELATED"/>
    <property type="match status" value="1"/>
</dbReference>
<name>W9RER4_9ROSA</name>
<dbReference type="Gene3D" id="3.60.21.10">
    <property type="match status" value="1"/>
</dbReference>
<dbReference type="InterPro" id="IPR006186">
    <property type="entry name" value="Ser/Thr-sp_prot-phosphatase"/>
</dbReference>